<evidence type="ECO:0000313" key="2">
    <source>
        <dbReference type="Proteomes" id="UP000821853"/>
    </source>
</evidence>
<reference evidence="1 2" key="1">
    <citation type="journal article" date="2020" name="Cell">
        <title>Large-Scale Comparative Analyses of Tick Genomes Elucidate Their Genetic Diversity and Vector Capacities.</title>
        <authorList>
            <consortium name="Tick Genome and Microbiome Consortium (TIGMIC)"/>
            <person name="Jia N."/>
            <person name="Wang J."/>
            <person name="Shi W."/>
            <person name="Du L."/>
            <person name="Sun Y."/>
            <person name="Zhan W."/>
            <person name="Jiang J.F."/>
            <person name="Wang Q."/>
            <person name="Zhang B."/>
            <person name="Ji P."/>
            <person name="Bell-Sakyi L."/>
            <person name="Cui X.M."/>
            <person name="Yuan T.T."/>
            <person name="Jiang B.G."/>
            <person name="Yang W.F."/>
            <person name="Lam T.T."/>
            <person name="Chang Q.C."/>
            <person name="Ding S.J."/>
            <person name="Wang X.J."/>
            <person name="Zhu J.G."/>
            <person name="Ruan X.D."/>
            <person name="Zhao L."/>
            <person name="Wei J.T."/>
            <person name="Ye R.Z."/>
            <person name="Que T.C."/>
            <person name="Du C.H."/>
            <person name="Zhou Y.H."/>
            <person name="Cheng J.X."/>
            <person name="Dai P.F."/>
            <person name="Guo W.B."/>
            <person name="Han X.H."/>
            <person name="Huang E.J."/>
            <person name="Li L.F."/>
            <person name="Wei W."/>
            <person name="Gao Y.C."/>
            <person name="Liu J.Z."/>
            <person name="Shao H.Z."/>
            <person name="Wang X."/>
            <person name="Wang C.C."/>
            <person name="Yang T.C."/>
            <person name="Huo Q.B."/>
            <person name="Li W."/>
            <person name="Chen H.Y."/>
            <person name="Chen S.E."/>
            <person name="Zhou L.G."/>
            <person name="Ni X.B."/>
            <person name="Tian J.H."/>
            <person name="Sheng Y."/>
            <person name="Liu T."/>
            <person name="Pan Y.S."/>
            <person name="Xia L.Y."/>
            <person name="Li J."/>
            <person name="Zhao F."/>
            <person name="Cao W.C."/>
        </authorList>
    </citation>
    <scope>NUCLEOTIDE SEQUENCE [LARGE SCALE GENOMIC DNA]</scope>
    <source>
        <strain evidence="1">HaeL-2018</strain>
    </source>
</reference>
<proteinExistence type="predicted"/>
<protein>
    <submittedName>
        <fullName evidence="1">Uncharacterized protein</fullName>
    </submittedName>
</protein>
<organism evidence="1 2">
    <name type="scientific">Haemaphysalis longicornis</name>
    <name type="common">Bush tick</name>
    <dbReference type="NCBI Taxonomy" id="44386"/>
    <lineage>
        <taxon>Eukaryota</taxon>
        <taxon>Metazoa</taxon>
        <taxon>Ecdysozoa</taxon>
        <taxon>Arthropoda</taxon>
        <taxon>Chelicerata</taxon>
        <taxon>Arachnida</taxon>
        <taxon>Acari</taxon>
        <taxon>Parasitiformes</taxon>
        <taxon>Ixodida</taxon>
        <taxon>Ixodoidea</taxon>
        <taxon>Ixodidae</taxon>
        <taxon>Haemaphysalinae</taxon>
        <taxon>Haemaphysalis</taxon>
    </lineage>
</organism>
<evidence type="ECO:0000313" key="1">
    <source>
        <dbReference type="EMBL" id="KAH9374445.1"/>
    </source>
</evidence>
<dbReference type="EMBL" id="JABSTR010000006">
    <property type="protein sequence ID" value="KAH9374445.1"/>
    <property type="molecule type" value="Genomic_DNA"/>
</dbReference>
<dbReference type="Proteomes" id="UP000821853">
    <property type="component" value="Chromosome 4"/>
</dbReference>
<dbReference type="VEuPathDB" id="VectorBase:HLOH_042371"/>
<sequence length="304" mass="34503">MPVKRTTGTGQLVYSLCWGGEDVVKEDVLRSPRMLPFHHHYVNRIHGSLCTSRPFVSWFSTTAGVRGAHKRLVEEDQKSDLKLAPHLKAAYIELNNFYKTSVSSAVAVLNRSVGAAMLVFVKMELLPVEAVTTGVLELLTVYNFKFVLLCRLTQDDLRNLFSCVRARSPVPRALEFKLTPRLFLLSQFSRPSCKGSYQIDDIVDLLEFLEVKMAASEKSLEAGEEVLFEDTFLDDETPPLDNVEMESLVYLSGYITRSVRKRYTLCNACKAYLKDEPIEEHDELLQCKSYRAQSQPHPFVRPSA</sequence>
<accession>A0A9J6GGE5</accession>
<dbReference type="OrthoDB" id="6505335at2759"/>
<gene>
    <name evidence="1" type="ORF">HPB48_016298</name>
</gene>
<name>A0A9J6GGE5_HAELO</name>
<dbReference type="AlphaFoldDB" id="A0A9J6GGE5"/>
<comment type="caution">
    <text evidence="1">The sequence shown here is derived from an EMBL/GenBank/DDBJ whole genome shotgun (WGS) entry which is preliminary data.</text>
</comment>
<keyword evidence="2" id="KW-1185">Reference proteome</keyword>